<sequence>MRGPGNRTRVLRVKILEILKGLPLNTSQVCRI</sequence>
<dbReference type="AlphaFoldDB" id="X0X437"/>
<comment type="caution">
    <text evidence="1">The sequence shown here is derived from an EMBL/GenBank/DDBJ whole genome shotgun (WGS) entry which is preliminary data.</text>
</comment>
<organism evidence="1">
    <name type="scientific">marine sediment metagenome</name>
    <dbReference type="NCBI Taxonomy" id="412755"/>
    <lineage>
        <taxon>unclassified sequences</taxon>
        <taxon>metagenomes</taxon>
        <taxon>ecological metagenomes</taxon>
    </lineage>
</organism>
<protein>
    <submittedName>
        <fullName evidence="1">Uncharacterized protein</fullName>
    </submittedName>
</protein>
<evidence type="ECO:0000313" key="1">
    <source>
        <dbReference type="EMBL" id="GAG19766.1"/>
    </source>
</evidence>
<name>X0X437_9ZZZZ</name>
<gene>
    <name evidence="1" type="ORF">S01H1_56600</name>
</gene>
<proteinExistence type="predicted"/>
<dbReference type="EMBL" id="BARS01036860">
    <property type="protein sequence ID" value="GAG19766.1"/>
    <property type="molecule type" value="Genomic_DNA"/>
</dbReference>
<feature type="non-terminal residue" evidence="1">
    <location>
        <position position="32"/>
    </location>
</feature>
<reference evidence="1" key="1">
    <citation type="journal article" date="2014" name="Front. Microbiol.">
        <title>High frequency of phylogenetically diverse reductive dehalogenase-homologous genes in deep subseafloor sedimentary metagenomes.</title>
        <authorList>
            <person name="Kawai M."/>
            <person name="Futagami T."/>
            <person name="Toyoda A."/>
            <person name="Takaki Y."/>
            <person name="Nishi S."/>
            <person name="Hori S."/>
            <person name="Arai W."/>
            <person name="Tsubouchi T."/>
            <person name="Morono Y."/>
            <person name="Uchiyama I."/>
            <person name="Ito T."/>
            <person name="Fujiyama A."/>
            <person name="Inagaki F."/>
            <person name="Takami H."/>
        </authorList>
    </citation>
    <scope>NUCLEOTIDE SEQUENCE</scope>
    <source>
        <strain evidence="1">Expedition CK06-06</strain>
    </source>
</reference>
<accession>X0X437</accession>